<keyword evidence="3" id="KW-1185">Reference proteome</keyword>
<dbReference type="InterPro" id="IPR029044">
    <property type="entry name" value="Nucleotide-diphossugar_trans"/>
</dbReference>
<proteinExistence type="predicted"/>
<dbReference type="KEGG" id="mmau:NCTC10168_00105"/>
<accession>A0A449B3L3</accession>
<organism evidence="2 3">
    <name type="scientific">Mycoplasmopsis maculosa</name>
    <dbReference type="NCBI Taxonomy" id="114885"/>
    <lineage>
        <taxon>Bacteria</taxon>
        <taxon>Bacillati</taxon>
        <taxon>Mycoplasmatota</taxon>
        <taxon>Mycoplasmoidales</taxon>
        <taxon>Metamycoplasmataceae</taxon>
        <taxon>Mycoplasmopsis</taxon>
    </lineage>
</organism>
<dbReference type="InterPro" id="IPR001173">
    <property type="entry name" value="Glyco_trans_2-like"/>
</dbReference>
<dbReference type="AlphaFoldDB" id="A0A449B3L3"/>
<feature type="domain" description="Glycosyltransferase 2-like" evidence="1">
    <location>
        <begin position="4"/>
        <end position="165"/>
    </location>
</feature>
<protein>
    <submittedName>
        <fullName evidence="2">Glycosyl transferase family 2</fullName>
    </submittedName>
</protein>
<dbReference type="OrthoDB" id="387866at2"/>
<dbReference type="Gene3D" id="3.90.550.10">
    <property type="entry name" value="Spore Coat Polysaccharide Biosynthesis Protein SpsA, Chain A"/>
    <property type="match status" value="1"/>
</dbReference>
<evidence type="ECO:0000313" key="3">
    <source>
        <dbReference type="Proteomes" id="UP000290243"/>
    </source>
</evidence>
<gene>
    <name evidence="2" type="ORF">NCTC10168_00105</name>
</gene>
<evidence type="ECO:0000259" key="1">
    <source>
        <dbReference type="Pfam" id="PF00535"/>
    </source>
</evidence>
<dbReference type="GO" id="GO:0016740">
    <property type="term" value="F:transferase activity"/>
    <property type="evidence" value="ECO:0007669"/>
    <property type="project" value="UniProtKB-KW"/>
</dbReference>
<keyword evidence="2" id="KW-0808">Transferase</keyword>
<dbReference type="Proteomes" id="UP000290243">
    <property type="component" value="Chromosome"/>
</dbReference>
<reference evidence="2 3" key="1">
    <citation type="submission" date="2019-01" db="EMBL/GenBank/DDBJ databases">
        <authorList>
            <consortium name="Pathogen Informatics"/>
        </authorList>
    </citation>
    <scope>NUCLEOTIDE SEQUENCE [LARGE SCALE GENOMIC DNA]</scope>
    <source>
        <strain evidence="2 3">NCTC10168</strain>
    </source>
</reference>
<dbReference type="SUPFAM" id="SSF53448">
    <property type="entry name" value="Nucleotide-diphospho-sugar transferases"/>
    <property type="match status" value="1"/>
</dbReference>
<dbReference type="EMBL" id="LR215037">
    <property type="protein sequence ID" value="VEU75191.1"/>
    <property type="molecule type" value="Genomic_DNA"/>
</dbReference>
<dbReference type="RefSeq" id="WP_129646087.1">
    <property type="nucleotide sequence ID" value="NZ_LR215037.1"/>
</dbReference>
<evidence type="ECO:0000313" key="2">
    <source>
        <dbReference type="EMBL" id="VEU75191.1"/>
    </source>
</evidence>
<sequence length="334" mass="40001">MQLSIIVPNIKTSIELENTLENFRTQNTQDFELILVITNINKTMYSLLEEGLKFFGSRLKFILNSNRKSIQNNIVSGFHLVKGKYVTIIYTDNKLKDHYVEDLVNLSSKYDTDVIEYRPRLINTIRWKPEPRIKPLHVYNILNEPEYVAYAYPFIFNKIFKNSLIQQFIKFKQKELNDTKFAVELTYMLLLKSTSYVYENIRIIKENISSSLWLTPKNFIYQFNEIINYVEINNIKLSHEINYANLYFLQLFLAGLLKTWRRRFSLNVFKDITNYNEKRSTKFTEDLYKYLEKFHKDNLLFFTTNIYMLKNNSETKSLKKLPPINKWNDILGEL</sequence>
<name>A0A449B3L3_9BACT</name>
<dbReference type="Pfam" id="PF00535">
    <property type="entry name" value="Glycos_transf_2"/>
    <property type="match status" value="1"/>
</dbReference>